<dbReference type="AlphaFoldDB" id="A0A024S1G8"/>
<evidence type="ECO:0000313" key="2">
    <source>
        <dbReference type="Proteomes" id="UP000024376"/>
    </source>
</evidence>
<sequence>MPPKTHLLIQAAGTCSRASSAARRCWRHLEQHGVAANVRRNGSRRADKISQDAIDARRPGFPLRFAERIGAAAASSHMDNNKVTNTRVVQDASSRPLPTAMSPSPISQKMTLMAYATSFKRPRDTARLTLCHC</sequence>
<name>A0A024S1G8_HYPJR</name>
<proteinExistence type="predicted"/>
<dbReference type="KEGG" id="trr:M419DRAFT_132957"/>
<accession>A0A024S1G8</accession>
<organism evidence="1 2">
    <name type="scientific">Hypocrea jecorina (strain ATCC 56765 / BCRC 32924 / NRRL 11460 / Rut C-30)</name>
    <name type="common">Trichoderma reesei</name>
    <dbReference type="NCBI Taxonomy" id="1344414"/>
    <lineage>
        <taxon>Eukaryota</taxon>
        <taxon>Fungi</taxon>
        <taxon>Dikarya</taxon>
        <taxon>Ascomycota</taxon>
        <taxon>Pezizomycotina</taxon>
        <taxon>Sordariomycetes</taxon>
        <taxon>Hypocreomycetidae</taxon>
        <taxon>Hypocreales</taxon>
        <taxon>Hypocreaceae</taxon>
        <taxon>Trichoderma</taxon>
    </lineage>
</organism>
<dbReference type="Proteomes" id="UP000024376">
    <property type="component" value="Unassembled WGS sequence"/>
</dbReference>
<gene>
    <name evidence="1" type="ORF">M419DRAFT_132957</name>
</gene>
<protein>
    <submittedName>
        <fullName evidence="1">Uncharacterized protein</fullName>
    </submittedName>
</protein>
<reference evidence="2" key="1">
    <citation type="journal article" date="2013" name="Ind. Biotechnol.">
        <title>Comparative genomics analysis of Trichoderma reesei strains.</title>
        <authorList>
            <person name="Koike H."/>
            <person name="Aerts A."/>
            <person name="LaButti K."/>
            <person name="Grigoriev I.V."/>
            <person name="Baker S.E."/>
        </authorList>
    </citation>
    <scope>NUCLEOTIDE SEQUENCE [LARGE SCALE GENOMIC DNA]</scope>
    <source>
        <strain evidence="2">ATCC 56765 / BCRC 32924 / NRRL 11460 / Rut C-30</strain>
    </source>
</reference>
<dbReference type="HOGENOM" id="CLU_1906995_0_0_1"/>
<dbReference type="EMBL" id="KI911159">
    <property type="protein sequence ID" value="ETR98892.1"/>
    <property type="molecule type" value="Genomic_DNA"/>
</dbReference>
<evidence type="ECO:0000313" key="1">
    <source>
        <dbReference type="EMBL" id="ETR98892.1"/>
    </source>
</evidence>